<comment type="caution">
    <text evidence="3">The sequence shown here is derived from an EMBL/GenBank/DDBJ whole genome shotgun (WGS) entry which is preliminary data.</text>
</comment>
<dbReference type="SUPFAM" id="SSF48264">
    <property type="entry name" value="Cytochrome P450"/>
    <property type="match status" value="1"/>
</dbReference>
<dbReference type="PANTHER" id="PTHR46696:SF1">
    <property type="entry name" value="CYTOCHROME P450 YJIB-RELATED"/>
    <property type="match status" value="1"/>
</dbReference>
<keyword evidence="2" id="KW-0560">Oxidoreductase</keyword>
<dbReference type="InterPro" id="IPR002397">
    <property type="entry name" value="Cyt_P450_B"/>
</dbReference>
<evidence type="ECO:0000256" key="1">
    <source>
        <dbReference type="ARBA" id="ARBA00010617"/>
    </source>
</evidence>
<dbReference type="GO" id="GO:0020037">
    <property type="term" value="F:heme binding"/>
    <property type="evidence" value="ECO:0007669"/>
    <property type="project" value="InterPro"/>
</dbReference>
<sequence>MTNPVPELPTELPAGRLLDPPDELAWIRATRPITRLTHTDGSEGWLATGYDHVRAVLGDTRFSSRPELMHHPLAGKLPAGTPGDIQKTDRPEHTRLRKLLAGKFTPRRTRVPTERVERITADHLDAMERRGPALDLVEAYAWPIPALMICELLTSDLADDELAGVGAFLLGAGLETTANMIGLGTLVLLGNPGQFAELRADPELTDNAVEELLRYLSIAHTALRAALEDVEIDGELIEAGETVTFSIRAANRDPGRYPDPDRLDLRWSTTGQLAFGHGIHQCLGQHLACVELRTAIPALFARFPSLRLAVPAEDVSLRPGAVKGLSGINSLPVTWDA</sequence>
<keyword evidence="2" id="KW-0479">Metal-binding</keyword>
<dbReference type="PRINTS" id="PR00359">
    <property type="entry name" value="BP450"/>
</dbReference>
<proteinExistence type="inferred from homology"/>
<dbReference type="EMBL" id="BSTI01000031">
    <property type="protein sequence ID" value="GLY71130.1"/>
    <property type="molecule type" value="Genomic_DNA"/>
</dbReference>
<organism evidence="3 4">
    <name type="scientific">Amycolatopsis taiwanensis</name>
    <dbReference type="NCBI Taxonomy" id="342230"/>
    <lineage>
        <taxon>Bacteria</taxon>
        <taxon>Bacillati</taxon>
        <taxon>Actinomycetota</taxon>
        <taxon>Actinomycetes</taxon>
        <taxon>Pseudonocardiales</taxon>
        <taxon>Pseudonocardiaceae</taxon>
        <taxon>Amycolatopsis</taxon>
    </lineage>
</organism>
<dbReference type="PRINTS" id="PR00385">
    <property type="entry name" value="P450"/>
</dbReference>
<dbReference type="InterPro" id="IPR036396">
    <property type="entry name" value="Cyt_P450_sf"/>
</dbReference>
<evidence type="ECO:0000256" key="2">
    <source>
        <dbReference type="RuleBase" id="RU000461"/>
    </source>
</evidence>
<dbReference type="PANTHER" id="PTHR46696">
    <property type="entry name" value="P450, PUTATIVE (EUROFUNG)-RELATED"/>
    <property type="match status" value="1"/>
</dbReference>
<evidence type="ECO:0000313" key="4">
    <source>
        <dbReference type="Proteomes" id="UP001165136"/>
    </source>
</evidence>
<keyword evidence="2" id="KW-0349">Heme</keyword>
<keyword evidence="4" id="KW-1185">Reference proteome</keyword>
<gene>
    <name evidence="3" type="ORF">Atai01_77490</name>
</gene>
<reference evidence="3" key="1">
    <citation type="submission" date="2023-03" db="EMBL/GenBank/DDBJ databases">
        <title>Amycolatopsis taiwanensis NBRC 103393.</title>
        <authorList>
            <person name="Ichikawa N."/>
            <person name="Sato H."/>
            <person name="Tonouchi N."/>
        </authorList>
    </citation>
    <scope>NUCLEOTIDE SEQUENCE</scope>
    <source>
        <strain evidence="3">NBRC 103393</strain>
    </source>
</reference>
<dbReference type="Gene3D" id="1.10.630.10">
    <property type="entry name" value="Cytochrome P450"/>
    <property type="match status" value="2"/>
</dbReference>
<dbReference type="Proteomes" id="UP001165136">
    <property type="component" value="Unassembled WGS sequence"/>
</dbReference>
<accession>A0A9W6RAC6</accession>
<dbReference type="PROSITE" id="PS00086">
    <property type="entry name" value="CYTOCHROME_P450"/>
    <property type="match status" value="1"/>
</dbReference>
<dbReference type="CDD" id="cd11030">
    <property type="entry name" value="CYP105-like"/>
    <property type="match status" value="1"/>
</dbReference>
<dbReference type="Pfam" id="PF00067">
    <property type="entry name" value="p450"/>
    <property type="match status" value="1"/>
</dbReference>
<keyword evidence="2" id="KW-0408">Iron</keyword>
<dbReference type="RefSeq" id="WP_027944490.1">
    <property type="nucleotide sequence ID" value="NZ_BSTI01000031.1"/>
</dbReference>
<evidence type="ECO:0000313" key="3">
    <source>
        <dbReference type="EMBL" id="GLY71130.1"/>
    </source>
</evidence>
<dbReference type="GO" id="GO:0016705">
    <property type="term" value="F:oxidoreductase activity, acting on paired donors, with incorporation or reduction of molecular oxygen"/>
    <property type="evidence" value="ECO:0007669"/>
    <property type="project" value="InterPro"/>
</dbReference>
<name>A0A9W6RAC6_9PSEU</name>
<dbReference type="GO" id="GO:0005506">
    <property type="term" value="F:iron ion binding"/>
    <property type="evidence" value="ECO:0007669"/>
    <property type="project" value="InterPro"/>
</dbReference>
<comment type="similarity">
    <text evidence="1 2">Belongs to the cytochrome P450 family.</text>
</comment>
<protein>
    <submittedName>
        <fullName evidence="3">Cytochrome P450</fullName>
    </submittedName>
</protein>
<dbReference type="GO" id="GO:0004497">
    <property type="term" value="F:monooxygenase activity"/>
    <property type="evidence" value="ECO:0007669"/>
    <property type="project" value="UniProtKB-KW"/>
</dbReference>
<dbReference type="InterPro" id="IPR017972">
    <property type="entry name" value="Cyt_P450_CS"/>
</dbReference>
<keyword evidence="2" id="KW-0503">Monooxygenase</keyword>
<dbReference type="AlphaFoldDB" id="A0A9W6RAC6"/>
<dbReference type="InterPro" id="IPR001128">
    <property type="entry name" value="Cyt_P450"/>
</dbReference>